<dbReference type="PANTHER" id="PTHR21310">
    <property type="entry name" value="AMINOGLYCOSIDE PHOSPHOTRANSFERASE-RELATED-RELATED"/>
    <property type="match status" value="1"/>
</dbReference>
<proteinExistence type="predicted"/>
<evidence type="ECO:0008006" key="3">
    <source>
        <dbReference type="Google" id="ProtNLM"/>
    </source>
</evidence>
<dbReference type="PANTHER" id="PTHR21310:SF15">
    <property type="entry name" value="AMINOGLYCOSIDE PHOSPHOTRANSFERASE DOMAIN-CONTAINING PROTEIN"/>
    <property type="match status" value="1"/>
</dbReference>
<keyword evidence="2" id="KW-1185">Reference proteome</keyword>
<evidence type="ECO:0000313" key="1">
    <source>
        <dbReference type="EMBL" id="KAE9391827.1"/>
    </source>
</evidence>
<dbReference type="SUPFAM" id="SSF56112">
    <property type="entry name" value="Protein kinase-like (PK-like)"/>
    <property type="match status" value="1"/>
</dbReference>
<sequence>MENAQGLEMPCLIHYPPQTGRKPTSIPDTTQFSFITEYLFGVPCATPEQAYYMGTYNELYLLHLHVPLHLRDQIPSKVLARVSTDNKTHSDMSIESEIATMVFIRSRTKIPVPIVYGYCPTRENAIGQPFSVISFTEGGSNMNSSLWESLSLDVKLKTIREYAKIVLELSKLKFDRIGSLYFKPGPIPHSYQLGPVTWCKHESGARRRNGHYDRGPWKASAAWLRAALTDEIAFMEKMPQLAQSTHKCRRVDDTRWRLAQQVLPLLRDRVTDIIEDPLDRCGSGPFVLAHMDFSPR</sequence>
<dbReference type="AlphaFoldDB" id="A0A6A4H3W7"/>
<organism evidence="1 2">
    <name type="scientific">Gymnopus androsaceus JB14</name>
    <dbReference type="NCBI Taxonomy" id="1447944"/>
    <lineage>
        <taxon>Eukaryota</taxon>
        <taxon>Fungi</taxon>
        <taxon>Dikarya</taxon>
        <taxon>Basidiomycota</taxon>
        <taxon>Agaricomycotina</taxon>
        <taxon>Agaricomycetes</taxon>
        <taxon>Agaricomycetidae</taxon>
        <taxon>Agaricales</taxon>
        <taxon>Marasmiineae</taxon>
        <taxon>Omphalotaceae</taxon>
        <taxon>Gymnopus</taxon>
    </lineage>
</organism>
<dbReference type="Gene3D" id="3.30.200.20">
    <property type="entry name" value="Phosphorylase Kinase, domain 1"/>
    <property type="match status" value="1"/>
</dbReference>
<dbReference type="InterPro" id="IPR051678">
    <property type="entry name" value="AGP_Transferase"/>
</dbReference>
<dbReference type="Proteomes" id="UP000799118">
    <property type="component" value="Unassembled WGS sequence"/>
</dbReference>
<name>A0A6A4H3W7_9AGAR</name>
<dbReference type="InterPro" id="IPR011009">
    <property type="entry name" value="Kinase-like_dom_sf"/>
</dbReference>
<dbReference type="EMBL" id="ML769612">
    <property type="protein sequence ID" value="KAE9391827.1"/>
    <property type="molecule type" value="Genomic_DNA"/>
</dbReference>
<accession>A0A6A4H3W7</accession>
<evidence type="ECO:0000313" key="2">
    <source>
        <dbReference type="Proteomes" id="UP000799118"/>
    </source>
</evidence>
<reference evidence="1" key="1">
    <citation type="journal article" date="2019" name="Environ. Microbiol.">
        <title>Fungal ecological strategies reflected in gene transcription - a case study of two litter decomposers.</title>
        <authorList>
            <person name="Barbi F."/>
            <person name="Kohler A."/>
            <person name="Barry K."/>
            <person name="Baskaran P."/>
            <person name="Daum C."/>
            <person name="Fauchery L."/>
            <person name="Ihrmark K."/>
            <person name="Kuo A."/>
            <person name="LaButti K."/>
            <person name="Lipzen A."/>
            <person name="Morin E."/>
            <person name="Grigoriev I.V."/>
            <person name="Henrissat B."/>
            <person name="Lindahl B."/>
            <person name="Martin F."/>
        </authorList>
    </citation>
    <scope>NUCLEOTIDE SEQUENCE</scope>
    <source>
        <strain evidence="1">JB14</strain>
    </source>
</reference>
<dbReference type="OrthoDB" id="2831558at2759"/>
<gene>
    <name evidence="1" type="ORF">BT96DRAFT_1023882</name>
</gene>
<protein>
    <recommendedName>
        <fullName evidence="3">Aminoglycoside phosphotransferase domain-containing protein</fullName>
    </recommendedName>
</protein>